<evidence type="ECO:0000259" key="4">
    <source>
        <dbReference type="Pfam" id="PF04577"/>
    </source>
</evidence>
<dbReference type="Proteomes" id="UP000516093">
    <property type="component" value="Chromosome"/>
</dbReference>
<dbReference type="Pfam" id="PF04577">
    <property type="entry name" value="Glyco_transf_61"/>
    <property type="match status" value="1"/>
</dbReference>
<evidence type="ECO:0000313" key="5">
    <source>
        <dbReference type="EMBL" id="QNP52625.1"/>
    </source>
</evidence>
<protein>
    <submittedName>
        <fullName evidence="5">Glycosyltransferase family 61 protein</fullName>
    </submittedName>
</protein>
<keyword evidence="6" id="KW-1185">Reference proteome</keyword>
<feature type="domain" description="Glycosyltransferase 61 catalytic" evidence="4">
    <location>
        <begin position="149"/>
        <end position="322"/>
    </location>
</feature>
<proteinExistence type="predicted"/>
<evidence type="ECO:0000256" key="1">
    <source>
        <dbReference type="ARBA" id="ARBA00022676"/>
    </source>
</evidence>
<evidence type="ECO:0000256" key="2">
    <source>
        <dbReference type="ARBA" id="ARBA00022679"/>
    </source>
</evidence>
<keyword evidence="1" id="KW-0328">Glycosyltransferase</keyword>
<sequence length="384" mass="43694">MATPPRPRPSKYQRVKKIIDFQLSRIGQSLSGPLKASEHEVAPIPTDAICPLPLNIAMVPPNFLQFYKAVFTEVTPNFRQVIYRAQNVNVAWNGTVSKGLRVLVASLPQPHLEAEFTGTFLLRQLRSREIAKLKAGPVGLAFDSWSGNYFHWIAEVLPRLALLRKQHPNCLILLPGPTPPEYVTHTVDALGFENKYVIQPGEMVQVPELWMPVRPGRHGYMVPALVREVREAIMSYLKHYLDPSLKATRRIYVSRNRQQWRHLTNEDEVVQLLQKYNFETVYFEDLSFIEQVKTMYETAVFIGIHGANMTNLMFMAPKTNVIEMMSETYLNPSYLSMASSVGIYYSVVPSRLGSPLNVEQAYADITADLVLLKQAIHTVINLNR</sequence>
<organism evidence="5 6">
    <name type="scientific">Hymenobacter qilianensis</name>
    <dbReference type="NCBI Taxonomy" id="1385715"/>
    <lineage>
        <taxon>Bacteria</taxon>
        <taxon>Pseudomonadati</taxon>
        <taxon>Bacteroidota</taxon>
        <taxon>Cytophagia</taxon>
        <taxon>Cytophagales</taxon>
        <taxon>Hymenobacteraceae</taxon>
        <taxon>Hymenobacter</taxon>
    </lineage>
</organism>
<evidence type="ECO:0000256" key="3">
    <source>
        <dbReference type="ARBA" id="ARBA00023180"/>
    </source>
</evidence>
<gene>
    <name evidence="5" type="ORF">H9L05_02355</name>
</gene>
<dbReference type="GO" id="GO:0016757">
    <property type="term" value="F:glycosyltransferase activity"/>
    <property type="evidence" value="ECO:0007669"/>
    <property type="project" value="UniProtKB-KW"/>
</dbReference>
<dbReference type="EMBL" id="CP060784">
    <property type="protein sequence ID" value="QNP52625.1"/>
    <property type="molecule type" value="Genomic_DNA"/>
</dbReference>
<dbReference type="PANTHER" id="PTHR20961">
    <property type="entry name" value="GLYCOSYLTRANSFERASE"/>
    <property type="match status" value="1"/>
</dbReference>
<dbReference type="InterPro" id="IPR049625">
    <property type="entry name" value="Glyco_transf_61_cat"/>
</dbReference>
<dbReference type="InterPro" id="IPR007657">
    <property type="entry name" value="Glycosyltransferase_61"/>
</dbReference>
<dbReference type="AlphaFoldDB" id="A0A7H0GWF9"/>
<dbReference type="KEGG" id="hqi:H9L05_02355"/>
<accession>A0A7H0GWF9</accession>
<keyword evidence="3" id="KW-0325">Glycoprotein</keyword>
<evidence type="ECO:0000313" key="6">
    <source>
        <dbReference type="Proteomes" id="UP000516093"/>
    </source>
</evidence>
<dbReference type="RefSeq" id="WP_187732875.1">
    <property type="nucleotide sequence ID" value="NZ_BMFN01000002.1"/>
</dbReference>
<name>A0A7H0GWF9_9BACT</name>
<keyword evidence="2 5" id="KW-0808">Transferase</keyword>
<reference evidence="5 6" key="1">
    <citation type="submission" date="2020-08" db="EMBL/GenBank/DDBJ databases">
        <title>Genome sequence of Hymenobacter qilianensis JCM 19763T.</title>
        <authorList>
            <person name="Hyun D.-W."/>
            <person name="Bae J.-W."/>
        </authorList>
    </citation>
    <scope>NUCLEOTIDE SEQUENCE [LARGE SCALE GENOMIC DNA]</scope>
    <source>
        <strain evidence="5 6">JCM 19763</strain>
    </source>
</reference>